<dbReference type="PANTHER" id="PTHR43498">
    <property type="entry name" value="FERREDOXIN:COB-COM HETERODISULFIDE REDUCTASE SUBUNIT A"/>
    <property type="match status" value="1"/>
</dbReference>
<keyword evidence="3" id="KW-0560">Oxidoreductase</keyword>
<dbReference type="GO" id="GO:0051539">
    <property type="term" value="F:4 iron, 4 sulfur cluster binding"/>
    <property type="evidence" value="ECO:0007669"/>
    <property type="project" value="UniProtKB-KW"/>
</dbReference>
<comment type="caution">
    <text evidence="6">The sequence shown here is derived from an EMBL/GenBank/DDBJ whole genome shotgun (WGS) entry which is preliminary data.</text>
</comment>
<reference evidence="6" key="1">
    <citation type="journal article" date="2013" name="Environ. Microbiol.">
        <title>Microbiota from the distal guts of lean and obese adolescents exhibit partial functional redundancy besides clear differences in community structure.</title>
        <authorList>
            <person name="Ferrer M."/>
            <person name="Ruiz A."/>
            <person name="Lanza F."/>
            <person name="Haange S.B."/>
            <person name="Oberbach A."/>
            <person name="Till H."/>
            <person name="Bargiela R."/>
            <person name="Campoy C."/>
            <person name="Segura M.T."/>
            <person name="Richter M."/>
            <person name="von Bergen M."/>
            <person name="Seifert J."/>
            <person name="Suarez A."/>
        </authorList>
    </citation>
    <scope>NUCLEOTIDE SEQUENCE</scope>
</reference>
<dbReference type="PANTHER" id="PTHR43498:SF1">
    <property type="entry name" value="COB--COM HETERODISULFIDE REDUCTASE IRON-SULFUR SUBUNIT A"/>
    <property type="match status" value="1"/>
</dbReference>
<evidence type="ECO:0000256" key="4">
    <source>
        <dbReference type="ARBA" id="ARBA00023004"/>
    </source>
</evidence>
<evidence type="ECO:0000256" key="1">
    <source>
        <dbReference type="ARBA" id="ARBA00022485"/>
    </source>
</evidence>
<dbReference type="InterPro" id="IPR036188">
    <property type="entry name" value="FAD/NAD-bd_sf"/>
</dbReference>
<evidence type="ECO:0000256" key="5">
    <source>
        <dbReference type="ARBA" id="ARBA00023014"/>
    </source>
</evidence>
<feature type="non-terminal residue" evidence="6">
    <location>
        <position position="307"/>
    </location>
</feature>
<keyword evidence="2" id="KW-0479">Metal-binding</keyword>
<dbReference type="AlphaFoldDB" id="K1TXE4"/>
<keyword evidence="4" id="KW-0408">Iron</keyword>
<dbReference type="InterPro" id="IPR039650">
    <property type="entry name" value="HdrA-like"/>
</dbReference>
<organism evidence="6">
    <name type="scientific">human gut metagenome</name>
    <dbReference type="NCBI Taxonomy" id="408170"/>
    <lineage>
        <taxon>unclassified sequences</taxon>
        <taxon>metagenomes</taxon>
        <taxon>organismal metagenomes</taxon>
    </lineage>
</organism>
<keyword evidence="1" id="KW-0004">4Fe-4S</keyword>
<keyword evidence="5" id="KW-0411">Iron-sulfur</keyword>
<feature type="non-terminal residue" evidence="6">
    <location>
        <position position="1"/>
    </location>
</feature>
<evidence type="ECO:0000256" key="3">
    <source>
        <dbReference type="ARBA" id="ARBA00023002"/>
    </source>
</evidence>
<dbReference type="GO" id="GO:0046872">
    <property type="term" value="F:metal ion binding"/>
    <property type="evidence" value="ECO:0007669"/>
    <property type="project" value="UniProtKB-KW"/>
</dbReference>
<dbReference type="SUPFAM" id="SSF51905">
    <property type="entry name" value="FAD/NAD(P)-binding domain"/>
    <property type="match status" value="1"/>
</dbReference>
<dbReference type="EMBL" id="AJWZ01004969">
    <property type="protein sequence ID" value="EKC63896.1"/>
    <property type="molecule type" value="Genomic_DNA"/>
</dbReference>
<protein>
    <submittedName>
        <fullName evidence="6">FAD dependent oxidoreductase</fullName>
    </submittedName>
</protein>
<accession>K1TXE4</accession>
<proteinExistence type="predicted"/>
<name>K1TXE4_9ZZZZ</name>
<dbReference type="GO" id="GO:0016491">
    <property type="term" value="F:oxidoreductase activity"/>
    <property type="evidence" value="ECO:0007669"/>
    <property type="project" value="UniProtKB-KW"/>
</dbReference>
<dbReference type="Pfam" id="PF12831">
    <property type="entry name" value="FAD_oxidored"/>
    <property type="match status" value="1"/>
</dbReference>
<gene>
    <name evidence="6" type="ORF">OBE_07223</name>
</gene>
<evidence type="ECO:0000313" key="6">
    <source>
        <dbReference type="EMBL" id="EKC63896.1"/>
    </source>
</evidence>
<sequence length="307" mass="33819">KLEAYGTNIHPRPSKSTGNVSVSFNPEYVKLVMDQMLKKSSVEYFLHAQMYEVVNNNGMIEEIKCTDDEGTFTVKAKAFVDASGNANLVHFAGIATNWGDAEGKVQQSSLPFRIDNIPAREILKPDIEAALKKAKENGIEIKKETGLIIKIPDKTYGYCTIPSTIVPTLDAETLTETEMELRSQVHNYAMAFKNYLDGFQDMIISSSGPAVGIREARRIIGDKMLKGEEIIMAPKSDDSIARGAWSPEMHKSNTSIKYTHIPDNEYFSIPLGCLKVKDAKNLWAAGRTISTDSLALGSVRVMGTGFA</sequence>
<dbReference type="Gene3D" id="3.50.50.60">
    <property type="entry name" value="FAD/NAD(P)-binding domain"/>
    <property type="match status" value="1"/>
</dbReference>
<evidence type="ECO:0000256" key="2">
    <source>
        <dbReference type="ARBA" id="ARBA00022723"/>
    </source>
</evidence>